<evidence type="ECO:0000256" key="13">
    <source>
        <dbReference type="ARBA" id="ARBA00034808"/>
    </source>
</evidence>
<dbReference type="PROSITE" id="PS51194">
    <property type="entry name" value="HELICASE_CTER"/>
    <property type="match status" value="1"/>
</dbReference>
<evidence type="ECO:0000256" key="14">
    <source>
        <dbReference type="ARBA" id="ARBA00048988"/>
    </source>
</evidence>
<evidence type="ECO:0000256" key="10">
    <source>
        <dbReference type="ARBA" id="ARBA00023204"/>
    </source>
</evidence>
<dbReference type="GO" id="GO:0005524">
    <property type="term" value="F:ATP binding"/>
    <property type="evidence" value="ECO:0007669"/>
    <property type="project" value="UniProtKB-KW"/>
</dbReference>
<evidence type="ECO:0000256" key="7">
    <source>
        <dbReference type="ARBA" id="ARBA00022840"/>
    </source>
</evidence>
<dbReference type="InterPro" id="IPR047112">
    <property type="entry name" value="RecG/Mfd"/>
</dbReference>
<evidence type="ECO:0000259" key="16">
    <source>
        <dbReference type="PROSITE" id="PS51192"/>
    </source>
</evidence>
<evidence type="ECO:0000256" key="9">
    <source>
        <dbReference type="ARBA" id="ARBA00023172"/>
    </source>
</evidence>
<dbReference type="InterPro" id="IPR004609">
    <property type="entry name" value="ATP-dep_DNA_helicase_RecG"/>
</dbReference>
<dbReference type="InterPro" id="IPR033454">
    <property type="entry name" value="RecG_wedge"/>
</dbReference>
<dbReference type="PANTHER" id="PTHR47964">
    <property type="entry name" value="ATP-DEPENDENT DNA HELICASE HOMOLOG RECG, CHLOROPLASTIC"/>
    <property type="match status" value="1"/>
</dbReference>
<dbReference type="Pfam" id="PF00270">
    <property type="entry name" value="DEAD"/>
    <property type="match status" value="1"/>
</dbReference>
<evidence type="ECO:0000256" key="8">
    <source>
        <dbReference type="ARBA" id="ARBA00023125"/>
    </source>
</evidence>
<dbReference type="PROSITE" id="PS51192">
    <property type="entry name" value="HELICASE_ATP_BIND_1"/>
    <property type="match status" value="1"/>
</dbReference>
<dbReference type="GO" id="GO:0006310">
    <property type="term" value="P:DNA recombination"/>
    <property type="evidence" value="ECO:0007669"/>
    <property type="project" value="UniProtKB-UniRule"/>
</dbReference>
<reference evidence="18" key="2">
    <citation type="journal article" date="2021" name="PeerJ">
        <title>Extensive microbial diversity within the chicken gut microbiome revealed by metagenomics and culture.</title>
        <authorList>
            <person name="Gilroy R."/>
            <person name="Ravi A."/>
            <person name="Getino M."/>
            <person name="Pursley I."/>
            <person name="Horton D.L."/>
            <person name="Alikhan N.F."/>
            <person name="Baker D."/>
            <person name="Gharbi K."/>
            <person name="Hall N."/>
            <person name="Watson M."/>
            <person name="Adriaenssens E.M."/>
            <person name="Foster-Nyarko E."/>
            <person name="Jarju S."/>
            <person name="Secka A."/>
            <person name="Antonio M."/>
            <person name="Oren A."/>
            <person name="Chaudhuri R.R."/>
            <person name="La Ragione R."/>
            <person name="Hildebrand F."/>
            <person name="Pallen M.J."/>
        </authorList>
    </citation>
    <scope>NUCLEOTIDE SEQUENCE</scope>
    <source>
        <strain evidence="18">CHK184-25365</strain>
    </source>
</reference>
<keyword evidence="6 15" id="KW-0347">Helicase</keyword>
<evidence type="ECO:0000259" key="17">
    <source>
        <dbReference type="PROSITE" id="PS51194"/>
    </source>
</evidence>
<dbReference type="NCBIfam" id="NF008165">
    <property type="entry name" value="PRK10917.1-3"/>
    <property type="match status" value="1"/>
</dbReference>
<dbReference type="Gene3D" id="3.40.50.300">
    <property type="entry name" value="P-loop containing nucleotide triphosphate hydrolases"/>
    <property type="match status" value="2"/>
</dbReference>
<dbReference type="Pfam" id="PF19833">
    <property type="entry name" value="RecG_dom3_C"/>
    <property type="match status" value="1"/>
</dbReference>
<evidence type="ECO:0000313" key="18">
    <source>
        <dbReference type="EMBL" id="HIR40415.1"/>
    </source>
</evidence>
<evidence type="ECO:0000313" key="19">
    <source>
        <dbReference type="Proteomes" id="UP000886749"/>
    </source>
</evidence>
<feature type="domain" description="Helicase ATP-binding" evidence="16">
    <location>
        <begin position="270"/>
        <end position="431"/>
    </location>
</feature>
<dbReference type="GO" id="GO:0043138">
    <property type="term" value="F:3'-5' DNA helicase activity"/>
    <property type="evidence" value="ECO:0007669"/>
    <property type="project" value="UniProtKB-EC"/>
</dbReference>
<dbReference type="SUPFAM" id="SSF50249">
    <property type="entry name" value="Nucleic acid-binding proteins"/>
    <property type="match status" value="1"/>
</dbReference>
<name>A0A9D1AHP6_9FIRM</name>
<dbReference type="InterPro" id="IPR011545">
    <property type="entry name" value="DEAD/DEAH_box_helicase_dom"/>
</dbReference>
<organism evidence="18 19">
    <name type="scientific">Candidatus Egerieicola pullicola</name>
    <dbReference type="NCBI Taxonomy" id="2840775"/>
    <lineage>
        <taxon>Bacteria</taxon>
        <taxon>Bacillati</taxon>
        <taxon>Bacillota</taxon>
        <taxon>Clostridia</taxon>
        <taxon>Eubacteriales</taxon>
        <taxon>Oscillospiraceae</taxon>
        <taxon>Oscillospiraceae incertae sedis</taxon>
        <taxon>Candidatus Egerieicola</taxon>
    </lineage>
</organism>
<sequence>MNNQKECPSIRSLKGVGEQRAKYYEKLGVEDLCSLLRYYPRAWLDFSDPVPILQAQPGEMVCVKGTVYRKQGEQRIRKGLSLFKVYVTDGEGQLVITIFNNIYAFQALELEHTYCFYGKITGGLLRREMNSPQVLDPDRESAIRPVYPLTQGLTNKMICTNMRQALKEWGDHLEDVLPQWVLQTYGLCRMRYAYENIHFPADRHALELSRRRLIFEEFFLLSLGMGQIRSRRREHTAFCLKDTDLSPFLQNLPFSLTQGQSQAIADCIQDCTGSTAMNRLIQGDVGCGKTVVAAAICYLMAKNGGQSAMMAPTELLARQHLETLTKMLRPLGISCGLLVGSQPGAQRRDTLKQIAAGEIQVVVGTQALIQQGVEFARLGLVITDEQHRFGVEQRSLLSQKGEHPHCLVMSATPIPRTLALMMYGELDLSVIRQMPKGRKPVKTWLIDSGKRLRALGFVRKFLDQGFQGYIVCPMIEETDSELVSLTRYQQGLQGTPLEGASIGFLHGKMKGAEKERIMEQFARGEIQLLVSTTVVEVGVDVPNAVVMIVENAERFGLSQLHQLRGRVGRGSEQSHCILISDHDQPATRARLKLLCQTNDGFELAQQDLKLRGPGDFFGRRQHGLPQLKMADFATDLAQLEQARQAAQTLLKQDPALSQPEHRLLREEVERMFAAQTSN</sequence>
<dbReference type="SUPFAM" id="SSF52540">
    <property type="entry name" value="P-loop containing nucleoside triphosphate hydrolases"/>
    <property type="match status" value="2"/>
</dbReference>
<dbReference type="InterPro" id="IPR012340">
    <property type="entry name" value="NA-bd_OB-fold"/>
</dbReference>
<dbReference type="Pfam" id="PF17191">
    <property type="entry name" value="RecG_wedge"/>
    <property type="match status" value="1"/>
</dbReference>
<dbReference type="GO" id="GO:0003677">
    <property type="term" value="F:DNA binding"/>
    <property type="evidence" value="ECO:0007669"/>
    <property type="project" value="UniProtKB-KW"/>
</dbReference>
<proteinExistence type="inferred from homology"/>
<dbReference type="InterPro" id="IPR027417">
    <property type="entry name" value="P-loop_NTPase"/>
</dbReference>
<evidence type="ECO:0000256" key="1">
    <source>
        <dbReference type="ARBA" id="ARBA00007504"/>
    </source>
</evidence>
<dbReference type="GO" id="GO:0006281">
    <property type="term" value="P:DNA repair"/>
    <property type="evidence" value="ECO:0007669"/>
    <property type="project" value="UniProtKB-UniRule"/>
</dbReference>
<evidence type="ECO:0000256" key="15">
    <source>
        <dbReference type="RuleBase" id="RU363016"/>
    </source>
</evidence>
<dbReference type="Gene3D" id="2.40.50.140">
    <property type="entry name" value="Nucleic acid-binding proteins"/>
    <property type="match status" value="1"/>
</dbReference>
<evidence type="ECO:0000256" key="12">
    <source>
        <dbReference type="ARBA" id="ARBA00034617"/>
    </source>
</evidence>
<keyword evidence="10 15" id="KW-0234">DNA repair</keyword>
<dbReference type="GO" id="GO:0016787">
    <property type="term" value="F:hydrolase activity"/>
    <property type="evidence" value="ECO:0007669"/>
    <property type="project" value="UniProtKB-KW"/>
</dbReference>
<keyword evidence="9 15" id="KW-0233">DNA recombination</keyword>
<dbReference type="EMBL" id="DVGY01000029">
    <property type="protein sequence ID" value="HIR40415.1"/>
    <property type="molecule type" value="Genomic_DNA"/>
</dbReference>
<keyword evidence="4 15" id="KW-0227">DNA damage</keyword>
<dbReference type="AlphaFoldDB" id="A0A9D1AHP6"/>
<dbReference type="InterPro" id="IPR045562">
    <property type="entry name" value="RecG_dom3_C"/>
</dbReference>
<evidence type="ECO:0000256" key="5">
    <source>
        <dbReference type="ARBA" id="ARBA00022801"/>
    </source>
</evidence>
<keyword evidence="5 15" id="KW-0378">Hydrolase</keyword>
<comment type="function">
    <text evidence="15">Plays a critical role in recombination and DNA repair. Helps process Holliday junction intermediates to mature products by catalyzing branch migration. Has replication fork regression activity, unwinds stalled or blocked replication forks to make a HJ that can be resolved. Has a DNA unwinding activity characteristic of a DNA helicase with 3'-5' polarity.</text>
</comment>
<evidence type="ECO:0000256" key="6">
    <source>
        <dbReference type="ARBA" id="ARBA00022806"/>
    </source>
</evidence>
<dbReference type="InterPro" id="IPR014001">
    <property type="entry name" value="Helicase_ATP-bd"/>
</dbReference>
<dbReference type="InterPro" id="IPR001650">
    <property type="entry name" value="Helicase_C-like"/>
</dbReference>
<keyword evidence="8" id="KW-0238">DNA-binding</keyword>
<feature type="domain" description="Helicase C-terminal" evidence="17">
    <location>
        <begin position="457"/>
        <end position="609"/>
    </location>
</feature>
<comment type="similarity">
    <text evidence="1 15">Belongs to the helicase family. RecG subfamily.</text>
</comment>
<dbReference type="Pfam" id="PF00271">
    <property type="entry name" value="Helicase_C"/>
    <property type="match status" value="1"/>
</dbReference>
<dbReference type="NCBIfam" id="TIGR00643">
    <property type="entry name" value="recG"/>
    <property type="match status" value="1"/>
</dbReference>
<evidence type="ECO:0000256" key="11">
    <source>
        <dbReference type="ARBA" id="ARBA00023235"/>
    </source>
</evidence>
<comment type="caution">
    <text evidence="18">The sequence shown here is derived from an EMBL/GenBank/DDBJ whole genome shotgun (WGS) entry which is preliminary data.</text>
</comment>
<keyword evidence="7 15" id="KW-0067">ATP-binding</keyword>
<keyword evidence="3 15" id="KW-0547">Nucleotide-binding</keyword>
<evidence type="ECO:0000256" key="4">
    <source>
        <dbReference type="ARBA" id="ARBA00022763"/>
    </source>
</evidence>
<keyword evidence="11" id="KW-0413">Isomerase</keyword>
<gene>
    <name evidence="18" type="primary">recG</name>
    <name evidence="18" type="ORF">IAB36_01140</name>
</gene>
<accession>A0A9D1AHP6</accession>
<dbReference type="SMART" id="SM00490">
    <property type="entry name" value="HELICc"/>
    <property type="match status" value="2"/>
</dbReference>
<comment type="catalytic activity">
    <reaction evidence="14 15">
        <text>ATP + H2O = ADP + phosphate + H(+)</text>
        <dbReference type="Rhea" id="RHEA:13065"/>
        <dbReference type="ChEBI" id="CHEBI:15377"/>
        <dbReference type="ChEBI" id="CHEBI:15378"/>
        <dbReference type="ChEBI" id="CHEBI:30616"/>
        <dbReference type="ChEBI" id="CHEBI:43474"/>
        <dbReference type="ChEBI" id="CHEBI:456216"/>
        <dbReference type="EC" id="5.6.2.4"/>
    </reaction>
</comment>
<dbReference type="EC" id="5.6.2.4" evidence="13 15"/>
<comment type="catalytic activity">
    <reaction evidence="12 15">
        <text>Couples ATP hydrolysis with the unwinding of duplex DNA by translocating in the 3'-5' direction.</text>
        <dbReference type="EC" id="5.6.2.4"/>
    </reaction>
</comment>
<dbReference type="NCBIfam" id="NF008168">
    <property type="entry name" value="PRK10917.2-2"/>
    <property type="match status" value="1"/>
</dbReference>
<dbReference type="Proteomes" id="UP000886749">
    <property type="component" value="Unassembled WGS sequence"/>
</dbReference>
<dbReference type="SMART" id="SM00487">
    <property type="entry name" value="DEXDc"/>
    <property type="match status" value="1"/>
</dbReference>
<evidence type="ECO:0000256" key="2">
    <source>
        <dbReference type="ARBA" id="ARBA00017846"/>
    </source>
</evidence>
<reference evidence="18" key="1">
    <citation type="submission" date="2020-10" db="EMBL/GenBank/DDBJ databases">
        <authorList>
            <person name="Gilroy R."/>
        </authorList>
    </citation>
    <scope>NUCLEOTIDE SEQUENCE</scope>
    <source>
        <strain evidence="18">CHK184-25365</strain>
    </source>
</reference>
<dbReference type="PANTHER" id="PTHR47964:SF1">
    <property type="entry name" value="ATP-DEPENDENT DNA HELICASE HOMOLOG RECG, CHLOROPLASTIC"/>
    <property type="match status" value="1"/>
</dbReference>
<protein>
    <recommendedName>
        <fullName evidence="2 15">ATP-dependent DNA helicase RecG</fullName>
        <ecNumber evidence="13 15">5.6.2.4</ecNumber>
    </recommendedName>
</protein>
<dbReference type="CDD" id="cd17992">
    <property type="entry name" value="DEXHc_RecG"/>
    <property type="match status" value="1"/>
</dbReference>
<evidence type="ECO:0000256" key="3">
    <source>
        <dbReference type="ARBA" id="ARBA00022741"/>
    </source>
</evidence>